<evidence type="ECO:0000313" key="2">
    <source>
        <dbReference type="EMBL" id="WEF34522.1"/>
    </source>
</evidence>
<protein>
    <recommendedName>
        <fullName evidence="4">DUF2946 domain-containing protein</fullName>
    </recommendedName>
</protein>
<accession>A0ABY8BIN3</accession>
<evidence type="ECO:0008006" key="4">
    <source>
        <dbReference type="Google" id="ProtNLM"/>
    </source>
</evidence>
<dbReference type="EMBL" id="CP119083">
    <property type="protein sequence ID" value="WEF34522.1"/>
    <property type="molecule type" value="Genomic_DNA"/>
</dbReference>
<keyword evidence="3" id="KW-1185">Reference proteome</keyword>
<sequence>MLIYPFQVTLAMADGCCLATPAGITHHADDEGSAATQPMLSVDDGAGAGGDPHCPACVFGHSSCIPHGCALLPPAPDRLASTPGMVPSPASHLAGRPDRPQWTAAARRAH</sequence>
<organism evidence="2 3">
    <name type="scientific">Pseudoduganella chitinolytica</name>
    <dbReference type="NCBI Taxonomy" id="34070"/>
    <lineage>
        <taxon>Bacteria</taxon>
        <taxon>Pseudomonadati</taxon>
        <taxon>Pseudomonadota</taxon>
        <taxon>Betaproteobacteria</taxon>
        <taxon>Burkholderiales</taxon>
        <taxon>Oxalobacteraceae</taxon>
        <taxon>Telluria group</taxon>
        <taxon>Pseudoduganella</taxon>
    </lineage>
</organism>
<feature type="region of interest" description="Disordered" evidence="1">
    <location>
        <begin position="80"/>
        <end position="110"/>
    </location>
</feature>
<gene>
    <name evidence="2" type="ORF">PX653_07090</name>
</gene>
<evidence type="ECO:0000313" key="3">
    <source>
        <dbReference type="Proteomes" id="UP001216510"/>
    </source>
</evidence>
<dbReference type="RefSeq" id="WP_277417198.1">
    <property type="nucleotide sequence ID" value="NZ_CP119083.1"/>
</dbReference>
<evidence type="ECO:0000256" key="1">
    <source>
        <dbReference type="SAM" id="MobiDB-lite"/>
    </source>
</evidence>
<reference evidence="2 3" key="1">
    <citation type="submission" date="2023-02" db="EMBL/GenBank/DDBJ databases">
        <title>Gemone sequence of Telluria chitinolytica ACM 3522T.</title>
        <authorList>
            <person name="Frediansyah A."/>
            <person name="Miess H."/>
            <person name="Gross H."/>
        </authorList>
    </citation>
    <scope>NUCLEOTIDE SEQUENCE [LARGE SCALE GENOMIC DNA]</scope>
    <source>
        <strain evidence="2 3">ACM 3522</strain>
    </source>
</reference>
<name>A0ABY8BIN3_9BURK</name>
<proteinExistence type="predicted"/>
<dbReference type="Proteomes" id="UP001216510">
    <property type="component" value="Chromosome"/>
</dbReference>